<comment type="subcellular location">
    <subcellularLocation>
        <location evidence="1">Secreted</location>
    </subcellularLocation>
</comment>
<organism evidence="9 10">
    <name type="scientific">Orchesella dallaii</name>
    <dbReference type="NCBI Taxonomy" id="48710"/>
    <lineage>
        <taxon>Eukaryota</taxon>
        <taxon>Metazoa</taxon>
        <taxon>Ecdysozoa</taxon>
        <taxon>Arthropoda</taxon>
        <taxon>Hexapoda</taxon>
        <taxon>Collembola</taxon>
        <taxon>Entomobryomorpha</taxon>
        <taxon>Entomobryoidea</taxon>
        <taxon>Orchesellidae</taxon>
        <taxon>Orchesellinae</taxon>
        <taxon>Orchesella</taxon>
    </lineage>
</organism>
<dbReference type="Gene3D" id="2.170.140.10">
    <property type="entry name" value="Chitin binding domain"/>
    <property type="match status" value="2"/>
</dbReference>
<reference evidence="9 10" key="1">
    <citation type="submission" date="2024-08" db="EMBL/GenBank/DDBJ databases">
        <authorList>
            <person name="Cucini C."/>
            <person name="Frati F."/>
        </authorList>
    </citation>
    <scope>NUCLEOTIDE SEQUENCE [LARGE SCALE GENOMIC DNA]</scope>
</reference>
<dbReference type="CDD" id="cd00111">
    <property type="entry name" value="Trefoil"/>
    <property type="match status" value="2"/>
</dbReference>
<accession>A0ABP1R4X5</accession>
<evidence type="ECO:0000256" key="6">
    <source>
        <dbReference type="SAM" id="SignalP"/>
    </source>
</evidence>
<dbReference type="InterPro" id="IPR036508">
    <property type="entry name" value="Chitin-bd_dom_sf"/>
</dbReference>
<feature type="disulfide bond" evidence="4">
    <location>
        <begin position="118"/>
        <end position="133"/>
    </location>
</feature>
<dbReference type="Pfam" id="PF01607">
    <property type="entry name" value="CBM_14"/>
    <property type="match status" value="1"/>
</dbReference>
<keyword evidence="10" id="KW-1185">Reference proteome</keyword>
<keyword evidence="3 4" id="KW-1015">Disulfide bond</keyword>
<feature type="chain" id="PRO_5046413363" evidence="6">
    <location>
        <begin position="22"/>
        <end position="465"/>
    </location>
</feature>
<dbReference type="EMBL" id="CAXLJM020000053">
    <property type="protein sequence ID" value="CAL8117124.1"/>
    <property type="molecule type" value="Genomic_DNA"/>
</dbReference>
<dbReference type="SUPFAM" id="SSF57492">
    <property type="entry name" value="Trefoil"/>
    <property type="match status" value="2"/>
</dbReference>
<dbReference type="SMART" id="SM00494">
    <property type="entry name" value="ChtBD2"/>
    <property type="match status" value="3"/>
</dbReference>
<evidence type="ECO:0000313" key="9">
    <source>
        <dbReference type="EMBL" id="CAL8117124.1"/>
    </source>
</evidence>
<sequence length="465" mass="51564">MEKFSLFKCLLGFLLVGSLISIDCFELTEDLESGILQNTKTNGSSGIRRKRSVSCYMGNPPLRIDCGWPGVTQHRCNQLGCCFDSTNQNAPNCFIGRGGTYTRSGVCEFGKPRERRDCGYPGITKSSCESRSCCYDNRVNEVNHCFHSTRETPVVLVSSNRLSQTEQITTTRATTTAVPRTTRATTTAVPRTTRATTTAVPTTTRATTTAVPRTTTYPTSTSTTTEEVSTPKSTTEPPPTTTEDPDACEHDCEYVGIDCHNYYTCVNNTRKEYHECNYEHGLAFNPAIKVCDRIENVEGCRPDTTESPSTTPPTEEDDCICEYKPHETDCSKFYFCPDSCRPTSCQVRACPGDLLWSVDFYGDGSEHQQCARPGDANCVSEGAGGARLEFSCYKKGDGLYRNERDCRSYWKCQGGKSLLYDCAVGYVYNGDTKSCDFAARSLRFCANNNHLVDTTSKLNTLFRES</sequence>
<dbReference type="PRINTS" id="PR00680">
    <property type="entry name" value="PTREFOIL"/>
</dbReference>
<feature type="domain" description="P-type" evidence="8">
    <location>
        <begin position="53"/>
        <end position="97"/>
    </location>
</feature>
<feature type="compositionally biased region" description="Low complexity" evidence="5">
    <location>
        <begin position="171"/>
        <end position="235"/>
    </location>
</feature>
<dbReference type="PROSITE" id="PS50940">
    <property type="entry name" value="CHIT_BIND_II"/>
    <property type="match status" value="1"/>
</dbReference>
<dbReference type="PANTHER" id="PTHR13826">
    <property type="entry name" value="INTESTINAL TREFOIL FACTOR-RELATED"/>
    <property type="match status" value="1"/>
</dbReference>
<dbReference type="InterPro" id="IPR000519">
    <property type="entry name" value="P_trefoil_dom"/>
</dbReference>
<evidence type="ECO:0000313" key="10">
    <source>
        <dbReference type="Proteomes" id="UP001642540"/>
    </source>
</evidence>
<name>A0ABP1R4X5_9HEXA</name>
<evidence type="ECO:0000256" key="2">
    <source>
        <dbReference type="ARBA" id="ARBA00022525"/>
    </source>
</evidence>
<dbReference type="InterPro" id="IPR002557">
    <property type="entry name" value="Chitin-bd_dom"/>
</dbReference>
<keyword evidence="6" id="KW-0732">Signal</keyword>
<protein>
    <submittedName>
        <fullName evidence="9">Uncharacterized protein</fullName>
    </submittedName>
</protein>
<dbReference type="PROSITE" id="PS51448">
    <property type="entry name" value="P_TREFOIL_2"/>
    <property type="match status" value="2"/>
</dbReference>
<keyword evidence="2" id="KW-0964">Secreted</keyword>
<comment type="caution">
    <text evidence="4">Lacks conserved residue(s) required for the propagation of feature annotation.</text>
</comment>
<dbReference type="PANTHER" id="PTHR13826:SF14">
    <property type="entry name" value="TREFOIL FACTOR 2"/>
    <property type="match status" value="1"/>
</dbReference>
<feature type="disulfide bond" evidence="4">
    <location>
        <begin position="76"/>
        <end position="93"/>
    </location>
</feature>
<evidence type="ECO:0000256" key="4">
    <source>
        <dbReference type="PROSITE-ProRule" id="PRU00779"/>
    </source>
</evidence>
<dbReference type="InterPro" id="IPR017957">
    <property type="entry name" value="P_trefoil_CS"/>
</dbReference>
<evidence type="ECO:0000256" key="1">
    <source>
        <dbReference type="ARBA" id="ARBA00004613"/>
    </source>
</evidence>
<evidence type="ECO:0000256" key="3">
    <source>
        <dbReference type="ARBA" id="ARBA00023157"/>
    </source>
</evidence>
<feature type="domain" description="P-type" evidence="8">
    <location>
        <begin position="105"/>
        <end position="149"/>
    </location>
</feature>
<dbReference type="SMART" id="SM00018">
    <property type="entry name" value="PD"/>
    <property type="match status" value="2"/>
</dbReference>
<dbReference type="Pfam" id="PF00088">
    <property type="entry name" value="Trefoil"/>
    <property type="match status" value="2"/>
</dbReference>
<comment type="caution">
    <text evidence="9">The sequence shown here is derived from an EMBL/GenBank/DDBJ whole genome shotgun (WGS) entry which is preliminary data.</text>
</comment>
<dbReference type="InterPro" id="IPR017994">
    <property type="entry name" value="P_trefoil_chordata"/>
</dbReference>
<proteinExistence type="predicted"/>
<dbReference type="SUPFAM" id="SSF57625">
    <property type="entry name" value="Invertebrate chitin-binding proteins"/>
    <property type="match status" value="2"/>
</dbReference>
<evidence type="ECO:0000256" key="5">
    <source>
        <dbReference type="SAM" id="MobiDB-lite"/>
    </source>
</evidence>
<gene>
    <name evidence="9" type="ORF">ODALV1_LOCUS17546</name>
</gene>
<dbReference type="Gene3D" id="4.10.110.10">
    <property type="entry name" value="Spasmolytic Protein, domain 1"/>
    <property type="match status" value="2"/>
</dbReference>
<feature type="disulfide bond" evidence="4">
    <location>
        <begin position="66"/>
        <end position="81"/>
    </location>
</feature>
<feature type="signal peptide" evidence="6">
    <location>
        <begin position="1"/>
        <end position="21"/>
    </location>
</feature>
<feature type="region of interest" description="Disordered" evidence="5">
    <location>
        <begin position="171"/>
        <end position="245"/>
    </location>
</feature>
<feature type="domain" description="Chitin-binding type-2" evidence="7">
    <location>
        <begin position="389"/>
        <end position="447"/>
    </location>
</feature>
<dbReference type="Proteomes" id="UP001642540">
    <property type="component" value="Unassembled WGS sequence"/>
</dbReference>
<evidence type="ECO:0000259" key="7">
    <source>
        <dbReference type="PROSITE" id="PS50940"/>
    </source>
</evidence>
<dbReference type="InterPro" id="IPR044913">
    <property type="entry name" value="P_trefoil_dom_sf"/>
</dbReference>
<feature type="disulfide bond" evidence="4">
    <location>
        <begin position="128"/>
        <end position="145"/>
    </location>
</feature>
<evidence type="ECO:0000259" key="8">
    <source>
        <dbReference type="PROSITE" id="PS51448"/>
    </source>
</evidence>
<dbReference type="PROSITE" id="PS00025">
    <property type="entry name" value="P_TREFOIL_1"/>
    <property type="match status" value="1"/>
</dbReference>